<dbReference type="SUPFAM" id="SSF56219">
    <property type="entry name" value="DNase I-like"/>
    <property type="match status" value="1"/>
</dbReference>
<dbReference type="PANTHER" id="PTHR33710">
    <property type="entry name" value="BNAC02G09200D PROTEIN"/>
    <property type="match status" value="1"/>
</dbReference>
<dbReference type="PANTHER" id="PTHR33710:SF62">
    <property type="entry name" value="DUF4283 DOMAIN PROTEIN"/>
    <property type="match status" value="1"/>
</dbReference>
<gene>
    <name evidence="1" type="ORF">RCOM_0479550</name>
</gene>
<evidence type="ECO:0000313" key="2">
    <source>
        <dbReference type="Proteomes" id="UP000008311"/>
    </source>
</evidence>
<keyword evidence="2" id="KW-1185">Reference proteome</keyword>
<accession>B9SRP1</accession>
<evidence type="ECO:0000313" key="1">
    <source>
        <dbReference type="EMBL" id="EEF33726.1"/>
    </source>
</evidence>
<dbReference type="eggNOG" id="KOG1075">
    <property type="taxonomic scope" value="Eukaryota"/>
</dbReference>
<dbReference type="InterPro" id="IPR036691">
    <property type="entry name" value="Endo/exonu/phosph_ase_sf"/>
</dbReference>
<name>B9SRP1_RICCO</name>
<evidence type="ECO:0008006" key="3">
    <source>
        <dbReference type="Google" id="ProtNLM"/>
    </source>
</evidence>
<dbReference type="Proteomes" id="UP000008311">
    <property type="component" value="Unassembled WGS sequence"/>
</dbReference>
<dbReference type="EMBL" id="EQ974101">
    <property type="protein sequence ID" value="EEF33726.1"/>
    <property type="molecule type" value="Genomic_DNA"/>
</dbReference>
<proteinExistence type="predicted"/>
<dbReference type="Gene3D" id="3.60.10.10">
    <property type="entry name" value="Endonuclease/exonuclease/phosphatase"/>
    <property type="match status" value="1"/>
</dbReference>
<dbReference type="AlphaFoldDB" id="B9SRP1"/>
<dbReference type="InParanoid" id="B9SRP1"/>
<organism evidence="1 2">
    <name type="scientific">Ricinus communis</name>
    <name type="common">Castor bean</name>
    <dbReference type="NCBI Taxonomy" id="3988"/>
    <lineage>
        <taxon>Eukaryota</taxon>
        <taxon>Viridiplantae</taxon>
        <taxon>Streptophyta</taxon>
        <taxon>Embryophyta</taxon>
        <taxon>Tracheophyta</taxon>
        <taxon>Spermatophyta</taxon>
        <taxon>Magnoliopsida</taxon>
        <taxon>eudicotyledons</taxon>
        <taxon>Gunneridae</taxon>
        <taxon>Pentapetalae</taxon>
        <taxon>rosids</taxon>
        <taxon>fabids</taxon>
        <taxon>Malpighiales</taxon>
        <taxon>Euphorbiaceae</taxon>
        <taxon>Acalyphoideae</taxon>
        <taxon>Acalypheae</taxon>
        <taxon>Ricinus</taxon>
    </lineage>
</organism>
<reference evidence="2" key="1">
    <citation type="journal article" date="2010" name="Nat. Biotechnol.">
        <title>Draft genome sequence of the oilseed species Ricinus communis.</title>
        <authorList>
            <person name="Chan A.P."/>
            <person name="Crabtree J."/>
            <person name="Zhao Q."/>
            <person name="Lorenzi H."/>
            <person name="Orvis J."/>
            <person name="Puiu D."/>
            <person name="Melake-Berhan A."/>
            <person name="Jones K.M."/>
            <person name="Redman J."/>
            <person name="Chen G."/>
            <person name="Cahoon E.B."/>
            <person name="Gedil M."/>
            <person name="Stanke M."/>
            <person name="Haas B.J."/>
            <person name="Wortman J.R."/>
            <person name="Fraser-Liggett C.M."/>
            <person name="Ravel J."/>
            <person name="Rabinowicz P.D."/>
        </authorList>
    </citation>
    <scope>NUCLEOTIDE SEQUENCE [LARGE SCALE GENOMIC DNA]</scope>
    <source>
        <strain evidence="2">cv. Hale</strain>
    </source>
</reference>
<sequence length="116" mass="13328">MSSVDCIRHSSGLALLWKGDYNDILSREENWGKNPHLGWLLEGFQSIIRDCGLMDLNVSGHKFTWKKGKGTYAWVKEKLDRIMANATWISKFNSYKAYNLSMFSSNHSPLFLDPIV</sequence>
<protein>
    <recommendedName>
        <fullName evidence="3">Endonuclease/exonuclease/phosphatase domain-containing protein</fullName>
    </recommendedName>
</protein>